<sequence length="64" mass="7256">MAALKAKVSHDSYSGYHDYTFVDGDPSSNYICHICTLVSCDPHQVSCCYNIFCKTCLETQIKHY</sequence>
<protein>
    <submittedName>
        <fullName evidence="1">Uncharacterized protein</fullName>
    </submittedName>
</protein>
<name>A0A1X7VM76_AMPQE</name>
<reference evidence="1" key="1">
    <citation type="submission" date="2017-05" db="UniProtKB">
        <authorList>
            <consortium name="EnsemblMetazoa"/>
        </authorList>
    </citation>
    <scope>IDENTIFICATION</scope>
</reference>
<proteinExistence type="predicted"/>
<dbReference type="InterPro" id="IPR013083">
    <property type="entry name" value="Znf_RING/FYVE/PHD"/>
</dbReference>
<organism evidence="1">
    <name type="scientific">Amphimedon queenslandica</name>
    <name type="common">Sponge</name>
    <dbReference type="NCBI Taxonomy" id="400682"/>
    <lineage>
        <taxon>Eukaryota</taxon>
        <taxon>Metazoa</taxon>
        <taxon>Porifera</taxon>
        <taxon>Demospongiae</taxon>
        <taxon>Heteroscleromorpha</taxon>
        <taxon>Haplosclerida</taxon>
        <taxon>Niphatidae</taxon>
        <taxon>Amphimedon</taxon>
    </lineage>
</organism>
<dbReference type="InParanoid" id="A0A1X7VM76"/>
<accession>A0A1X7VM76</accession>
<dbReference type="Gene3D" id="3.30.40.10">
    <property type="entry name" value="Zinc/RING finger domain, C3HC4 (zinc finger)"/>
    <property type="match status" value="1"/>
</dbReference>
<evidence type="ECO:0000313" key="1">
    <source>
        <dbReference type="EnsemblMetazoa" id="Aqu2.1.41491_001"/>
    </source>
</evidence>
<dbReference type="EnsemblMetazoa" id="Aqu2.1.41491_001">
    <property type="protein sequence ID" value="Aqu2.1.41491_001"/>
    <property type="gene ID" value="Aqu2.1.41491"/>
</dbReference>
<dbReference type="AlphaFoldDB" id="A0A1X7VM76"/>
<dbReference type="SUPFAM" id="SSF57850">
    <property type="entry name" value="RING/U-box"/>
    <property type="match status" value="1"/>
</dbReference>